<dbReference type="AlphaFoldDB" id="A0ABD5R5D4"/>
<sequence length="77" mass="8618">MRGPKFDSSEDGKDTLATVHGISRALIDKLFDKTDEVAPKLVEEYGVEDEVDIDVVREYLKIGLCSFARREADDSVI</sequence>
<protein>
    <submittedName>
        <fullName evidence="1">Uncharacterized protein</fullName>
    </submittedName>
</protein>
<name>A0ABD5R5D4_9EURY</name>
<dbReference type="EMBL" id="JBHSKY010000017">
    <property type="protein sequence ID" value="MFC5280045.1"/>
    <property type="molecule type" value="Genomic_DNA"/>
</dbReference>
<organism evidence="1 2">
    <name type="scientific">Halorubrum rubrum</name>
    <dbReference type="NCBI Taxonomy" id="1126240"/>
    <lineage>
        <taxon>Archaea</taxon>
        <taxon>Methanobacteriati</taxon>
        <taxon>Methanobacteriota</taxon>
        <taxon>Stenosarchaea group</taxon>
        <taxon>Halobacteria</taxon>
        <taxon>Halobacteriales</taxon>
        <taxon>Haloferacaceae</taxon>
        <taxon>Halorubrum</taxon>
    </lineage>
</organism>
<reference evidence="1 2" key="1">
    <citation type="journal article" date="2019" name="Int. J. Syst. Evol. Microbiol.">
        <title>The Global Catalogue of Microorganisms (GCM) 10K type strain sequencing project: providing services to taxonomists for standard genome sequencing and annotation.</title>
        <authorList>
            <consortium name="The Broad Institute Genomics Platform"/>
            <consortium name="The Broad Institute Genome Sequencing Center for Infectious Disease"/>
            <person name="Wu L."/>
            <person name="Ma J."/>
        </authorList>
    </citation>
    <scope>NUCLEOTIDE SEQUENCE [LARGE SCALE GENOMIC DNA]</scope>
    <source>
        <strain evidence="1 2">CGMCC 1.12124</strain>
    </source>
</reference>
<accession>A0ABD5R5D4</accession>
<evidence type="ECO:0000313" key="2">
    <source>
        <dbReference type="Proteomes" id="UP001596118"/>
    </source>
</evidence>
<dbReference type="Proteomes" id="UP001596118">
    <property type="component" value="Unassembled WGS sequence"/>
</dbReference>
<keyword evidence="2" id="KW-1185">Reference proteome</keyword>
<dbReference type="RefSeq" id="WP_256412513.1">
    <property type="nucleotide sequence ID" value="NZ_JANHDM010000011.1"/>
</dbReference>
<proteinExistence type="predicted"/>
<evidence type="ECO:0000313" key="1">
    <source>
        <dbReference type="EMBL" id="MFC5280045.1"/>
    </source>
</evidence>
<comment type="caution">
    <text evidence="1">The sequence shown here is derived from an EMBL/GenBank/DDBJ whole genome shotgun (WGS) entry which is preliminary data.</text>
</comment>
<gene>
    <name evidence="1" type="ORF">ACFPM1_14940</name>
</gene>